<dbReference type="EMBL" id="BLLF01000330">
    <property type="protein sequence ID" value="GFH10611.1"/>
    <property type="molecule type" value="Genomic_DNA"/>
</dbReference>
<gene>
    <name evidence="1" type="ORF">HaLaN_05952</name>
</gene>
<accession>A0A699YM74</accession>
<keyword evidence="2" id="KW-1185">Reference proteome</keyword>
<organism evidence="1 2">
    <name type="scientific">Haematococcus lacustris</name>
    <name type="common">Green alga</name>
    <name type="synonym">Haematococcus pluvialis</name>
    <dbReference type="NCBI Taxonomy" id="44745"/>
    <lineage>
        <taxon>Eukaryota</taxon>
        <taxon>Viridiplantae</taxon>
        <taxon>Chlorophyta</taxon>
        <taxon>core chlorophytes</taxon>
        <taxon>Chlorophyceae</taxon>
        <taxon>CS clade</taxon>
        <taxon>Chlamydomonadales</taxon>
        <taxon>Haematococcaceae</taxon>
        <taxon>Haematococcus</taxon>
    </lineage>
</organism>
<evidence type="ECO:0000313" key="1">
    <source>
        <dbReference type="EMBL" id="GFH10611.1"/>
    </source>
</evidence>
<proteinExistence type="predicted"/>
<comment type="caution">
    <text evidence="1">The sequence shown here is derived from an EMBL/GenBank/DDBJ whole genome shotgun (WGS) entry which is preliminary data.</text>
</comment>
<dbReference type="Proteomes" id="UP000485058">
    <property type="component" value="Unassembled WGS sequence"/>
</dbReference>
<reference evidence="1 2" key="1">
    <citation type="submission" date="2020-02" db="EMBL/GenBank/DDBJ databases">
        <title>Draft genome sequence of Haematococcus lacustris strain NIES-144.</title>
        <authorList>
            <person name="Morimoto D."/>
            <person name="Nakagawa S."/>
            <person name="Yoshida T."/>
            <person name="Sawayama S."/>
        </authorList>
    </citation>
    <scope>NUCLEOTIDE SEQUENCE [LARGE SCALE GENOMIC DNA]</scope>
    <source>
        <strain evidence="1 2">NIES-144</strain>
    </source>
</reference>
<sequence length="116" mass="13194">MQGQCRVHVGSLQCGCGIIRKETARLMWGQCRDDAWIMLVLCMAVAECVAEDLASWYNVMWGHKGHNVMWGHKFRVEAHMIAEAAQRTLPLAMSRLHLVFYVSLFRPYEVNSGRAG</sequence>
<name>A0A699YM74_HAELA</name>
<evidence type="ECO:0000313" key="2">
    <source>
        <dbReference type="Proteomes" id="UP000485058"/>
    </source>
</evidence>
<protein>
    <submittedName>
        <fullName evidence="1">Uncharacterized protein</fullName>
    </submittedName>
</protein>
<dbReference type="AlphaFoldDB" id="A0A699YM74"/>